<name>A0A545SLN2_9GAMM</name>
<comment type="caution">
    <text evidence="1">The sequence shown here is derived from an EMBL/GenBank/DDBJ whole genome shotgun (WGS) entry which is preliminary data.</text>
</comment>
<dbReference type="GO" id="GO:0004803">
    <property type="term" value="F:transposase activity"/>
    <property type="evidence" value="ECO:0007669"/>
    <property type="project" value="InterPro"/>
</dbReference>
<protein>
    <recommendedName>
        <fullName evidence="3">Transposase</fullName>
    </recommendedName>
</protein>
<sequence>MARMPRLVVPGFPHYVTQRGNRRMKTFFTQQDYQFYLDLVGEVKQDVGVQIWAYWGSWNSLLNSISLVRTGLPIGNKAFVDYLEALTGRKLKKRKPGPKPRIR</sequence>
<dbReference type="EMBL" id="VHSG01000055">
    <property type="protein sequence ID" value="TQV65746.1"/>
    <property type="molecule type" value="Genomic_DNA"/>
</dbReference>
<evidence type="ECO:0000313" key="1">
    <source>
        <dbReference type="EMBL" id="TQV65746.1"/>
    </source>
</evidence>
<accession>A0A545SLN2</accession>
<dbReference type="GO" id="GO:0006313">
    <property type="term" value="P:DNA transposition"/>
    <property type="evidence" value="ECO:0007669"/>
    <property type="project" value="InterPro"/>
</dbReference>
<gene>
    <name evidence="1" type="ORF">FKG94_28190</name>
</gene>
<dbReference type="OrthoDB" id="9814067at2"/>
<dbReference type="SUPFAM" id="SSF143422">
    <property type="entry name" value="Transposase IS200-like"/>
    <property type="match status" value="1"/>
</dbReference>
<organism evidence="1 2">
    <name type="scientific">Exilibacterium tricleocarpae</name>
    <dbReference type="NCBI Taxonomy" id="2591008"/>
    <lineage>
        <taxon>Bacteria</taxon>
        <taxon>Pseudomonadati</taxon>
        <taxon>Pseudomonadota</taxon>
        <taxon>Gammaproteobacteria</taxon>
        <taxon>Cellvibrionales</taxon>
        <taxon>Cellvibrionaceae</taxon>
        <taxon>Exilibacterium</taxon>
    </lineage>
</organism>
<dbReference type="AlphaFoldDB" id="A0A545SLN2"/>
<reference evidence="1 2" key="1">
    <citation type="submission" date="2019-06" db="EMBL/GenBank/DDBJ databases">
        <title>Whole genome sequence for Cellvibrionaceae sp. R142.</title>
        <authorList>
            <person name="Wang G."/>
        </authorList>
    </citation>
    <scope>NUCLEOTIDE SEQUENCE [LARGE SCALE GENOMIC DNA]</scope>
    <source>
        <strain evidence="1 2">R142</strain>
    </source>
</reference>
<proteinExistence type="predicted"/>
<dbReference type="Proteomes" id="UP000319732">
    <property type="component" value="Unassembled WGS sequence"/>
</dbReference>
<dbReference type="GO" id="GO:0003677">
    <property type="term" value="F:DNA binding"/>
    <property type="evidence" value="ECO:0007669"/>
    <property type="project" value="InterPro"/>
</dbReference>
<keyword evidence="2" id="KW-1185">Reference proteome</keyword>
<dbReference type="InterPro" id="IPR036515">
    <property type="entry name" value="Transposase_17_sf"/>
</dbReference>
<evidence type="ECO:0008006" key="3">
    <source>
        <dbReference type="Google" id="ProtNLM"/>
    </source>
</evidence>
<evidence type="ECO:0000313" key="2">
    <source>
        <dbReference type="Proteomes" id="UP000319732"/>
    </source>
</evidence>